<evidence type="ECO:0000313" key="2">
    <source>
        <dbReference type="Proteomes" id="UP000255355"/>
    </source>
</evidence>
<name>A0A370HEU1_9NOCA</name>
<evidence type="ECO:0000313" key="1">
    <source>
        <dbReference type="EMBL" id="RDI55545.1"/>
    </source>
</evidence>
<proteinExistence type="predicted"/>
<dbReference type="EMBL" id="QQAZ01000001">
    <property type="protein sequence ID" value="RDI55545.1"/>
    <property type="molecule type" value="Genomic_DNA"/>
</dbReference>
<dbReference type="Proteomes" id="UP000255355">
    <property type="component" value="Unassembled WGS sequence"/>
</dbReference>
<organism evidence="1 2">
    <name type="scientific">Nocardia mexicana</name>
    <dbReference type="NCBI Taxonomy" id="279262"/>
    <lineage>
        <taxon>Bacteria</taxon>
        <taxon>Bacillati</taxon>
        <taxon>Actinomycetota</taxon>
        <taxon>Actinomycetes</taxon>
        <taxon>Mycobacteriales</taxon>
        <taxon>Nocardiaceae</taxon>
        <taxon>Nocardia</taxon>
    </lineage>
</organism>
<dbReference type="RefSeq" id="WP_068030231.1">
    <property type="nucleotide sequence ID" value="NZ_QQAZ01000001.1"/>
</dbReference>
<comment type="caution">
    <text evidence="1">The sequence shown here is derived from an EMBL/GenBank/DDBJ whole genome shotgun (WGS) entry which is preliminary data.</text>
</comment>
<accession>A0A370HEU1</accession>
<protein>
    <submittedName>
        <fullName evidence="1">Uncharacterized protein</fullName>
    </submittedName>
</protein>
<keyword evidence="2" id="KW-1185">Reference proteome</keyword>
<sequence length="188" mass="19866">MTGTGSLPLGATRRTSRCACTGRILVADIEYGVSGTADTSPARRTALGTGVPHRALVIRPLRISATGRTLPLGAATTGRWPGVGTLRARTANRRTRFRGATSPVPAVRPRTAGTRFRRLVPPTTNPALALLAPSMRGRLTGPIGGVRLHTPRMPGMATTAARIGHHRELIGIVVHLAVQFHITVLWGS</sequence>
<dbReference type="AlphaFoldDB" id="A0A370HEU1"/>
<gene>
    <name evidence="1" type="ORF">DFR68_101378</name>
</gene>
<reference evidence="1 2" key="1">
    <citation type="submission" date="2018-07" db="EMBL/GenBank/DDBJ databases">
        <title>Genomic Encyclopedia of Type Strains, Phase IV (KMG-IV): sequencing the most valuable type-strain genomes for metagenomic binning, comparative biology and taxonomic classification.</title>
        <authorList>
            <person name="Goeker M."/>
        </authorList>
    </citation>
    <scope>NUCLEOTIDE SEQUENCE [LARGE SCALE GENOMIC DNA]</scope>
    <source>
        <strain evidence="1 2">DSM 44952</strain>
    </source>
</reference>